<dbReference type="RefSeq" id="WP_272000783.1">
    <property type="nucleotide sequence ID" value="NZ_JAQNDN010000013.1"/>
</dbReference>
<name>A0ABT5B9M8_9BACT</name>
<feature type="chain" id="PRO_5045171475" evidence="2">
    <location>
        <begin position="25"/>
        <end position="232"/>
    </location>
</feature>
<comment type="caution">
    <text evidence="3">The sequence shown here is derived from an EMBL/GenBank/DDBJ whole genome shotgun (WGS) entry which is preliminary data.</text>
</comment>
<keyword evidence="2" id="KW-0732">Signal</keyword>
<gene>
    <name evidence="3" type="ORF">POL58_23995</name>
</gene>
<proteinExistence type="predicted"/>
<accession>A0ABT5B9M8</accession>
<organism evidence="3 4">
    <name type="scientific">Nannocystis radixulma</name>
    <dbReference type="NCBI Taxonomy" id="2995305"/>
    <lineage>
        <taxon>Bacteria</taxon>
        <taxon>Pseudomonadati</taxon>
        <taxon>Myxococcota</taxon>
        <taxon>Polyangia</taxon>
        <taxon>Nannocystales</taxon>
        <taxon>Nannocystaceae</taxon>
        <taxon>Nannocystis</taxon>
    </lineage>
</organism>
<evidence type="ECO:0000313" key="3">
    <source>
        <dbReference type="EMBL" id="MDC0670841.1"/>
    </source>
</evidence>
<evidence type="ECO:0000256" key="1">
    <source>
        <dbReference type="SAM" id="MobiDB-lite"/>
    </source>
</evidence>
<keyword evidence="4" id="KW-1185">Reference proteome</keyword>
<feature type="region of interest" description="Disordered" evidence="1">
    <location>
        <begin position="26"/>
        <end position="75"/>
    </location>
</feature>
<evidence type="ECO:0000256" key="2">
    <source>
        <dbReference type="SAM" id="SignalP"/>
    </source>
</evidence>
<feature type="signal peptide" evidence="2">
    <location>
        <begin position="1"/>
        <end position="24"/>
    </location>
</feature>
<dbReference type="EMBL" id="JAQNDN010000013">
    <property type="protein sequence ID" value="MDC0670841.1"/>
    <property type="molecule type" value="Genomic_DNA"/>
</dbReference>
<dbReference type="Proteomes" id="UP001217838">
    <property type="component" value="Unassembled WGS sequence"/>
</dbReference>
<reference evidence="3 4" key="1">
    <citation type="submission" date="2022-11" db="EMBL/GenBank/DDBJ databases">
        <title>Minimal conservation of predation-associated metabolite biosynthetic gene clusters underscores biosynthetic potential of Myxococcota including descriptions for ten novel species: Archangium lansinium sp. nov., Myxococcus landrumus sp. nov., Nannocystis bai.</title>
        <authorList>
            <person name="Ahearne A."/>
            <person name="Stevens C."/>
            <person name="Dowd S."/>
        </authorList>
    </citation>
    <scope>NUCLEOTIDE SEQUENCE [LARGE SCALE GENOMIC DNA]</scope>
    <source>
        <strain evidence="3 4">NCELM</strain>
    </source>
</reference>
<protein>
    <submittedName>
        <fullName evidence="3">Uncharacterized protein</fullName>
    </submittedName>
</protein>
<evidence type="ECO:0000313" key="4">
    <source>
        <dbReference type="Proteomes" id="UP001217838"/>
    </source>
</evidence>
<feature type="compositionally biased region" description="Low complexity" evidence="1">
    <location>
        <begin position="29"/>
        <end position="75"/>
    </location>
</feature>
<sequence length="232" mass="24964">MKSLRINLWCGLLLLPCACSPGDAKTTEDTTATEPVESTTTGPTTEPTTSTTTEPTTEPTTSTTSETTAPTGGEECPLDGPADQCCCFADAPNCASPTVVTCEAVVACDDIVVTSNDQPVIQNPEALECALTALRNRTPGQIRVIYPWGEPEPDGPQEWLFLYLRDDGSVFEQSGANADDVYTSELVRRSLQPPEVFEQCLLEADPFIQLECIEKVSFGEPLETCLPMCGIF</sequence>